<keyword evidence="2" id="KW-0645">Protease</keyword>
<protein>
    <submittedName>
        <fullName evidence="8">Serine carboxypeptidase S28-domain-containing protein</fullName>
    </submittedName>
</protein>
<evidence type="ECO:0000313" key="8">
    <source>
        <dbReference type="EMBL" id="KAJ5097569.1"/>
    </source>
</evidence>
<evidence type="ECO:0000256" key="1">
    <source>
        <dbReference type="ARBA" id="ARBA00011079"/>
    </source>
</evidence>
<dbReference type="Gene3D" id="3.40.50.1820">
    <property type="entry name" value="alpha/beta hydrolase"/>
    <property type="match status" value="2"/>
</dbReference>
<feature type="signal peptide" evidence="7">
    <location>
        <begin position="1"/>
        <end position="18"/>
    </location>
</feature>
<comment type="caution">
    <text evidence="8">The sequence shown here is derived from an EMBL/GenBank/DDBJ whole genome shotgun (WGS) entry which is preliminary data.</text>
</comment>
<name>A0A9W9FCD2_9EURO</name>
<dbReference type="GO" id="GO:0004180">
    <property type="term" value="F:carboxypeptidase activity"/>
    <property type="evidence" value="ECO:0007669"/>
    <property type="project" value="UniProtKB-KW"/>
</dbReference>
<dbReference type="SUPFAM" id="SSF53474">
    <property type="entry name" value="alpha/beta-Hydrolases"/>
    <property type="match status" value="1"/>
</dbReference>
<evidence type="ECO:0000256" key="2">
    <source>
        <dbReference type="ARBA" id="ARBA00022670"/>
    </source>
</evidence>
<evidence type="ECO:0000256" key="5">
    <source>
        <dbReference type="ARBA" id="ARBA00023180"/>
    </source>
</evidence>
<evidence type="ECO:0000256" key="4">
    <source>
        <dbReference type="ARBA" id="ARBA00022801"/>
    </source>
</evidence>
<dbReference type="GO" id="GO:0017000">
    <property type="term" value="P:antibiotic biosynthetic process"/>
    <property type="evidence" value="ECO:0007669"/>
    <property type="project" value="UniProtKB-ARBA"/>
</dbReference>
<dbReference type="GO" id="GO:0070008">
    <property type="term" value="F:serine-type exopeptidase activity"/>
    <property type="evidence" value="ECO:0007669"/>
    <property type="project" value="InterPro"/>
</dbReference>
<keyword evidence="3 7" id="KW-0732">Signal</keyword>
<feature type="region of interest" description="Disordered" evidence="6">
    <location>
        <begin position="616"/>
        <end position="652"/>
    </location>
</feature>
<dbReference type="Proteomes" id="UP001149165">
    <property type="component" value="Unassembled WGS sequence"/>
</dbReference>
<reference evidence="8" key="1">
    <citation type="submission" date="2022-11" db="EMBL/GenBank/DDBJ databases">
        <authorList>
            <person name="Petersen C."/>
        </authorList>
    </citation>
    <scope>NUCLEOTIDE SEQUENCE</scope>
    <source>
        <strain evidence="8">IBT 30069</strain>
    </source>
</reference>
<feature type="chain" id="PRO_5040803232" evidence="7">
    <location>
        <begin position="19"/>
        <end position="676"/>
    </location>
</feature>
<sequence>MKAFSLVAGLLVAHGAAAARAYSNTGSKRQYDSESGPTIPSYYFDVPVDHFSSNTDTYKNRYYVNDTYYQTGGPVILQDMGEEGFTQSAAQTYMGGEDARSASMELAKQLHGIVIGWEHRYYGRSLPVEMDDDTYIPKQGLDGYKYLTVQQALEDVAYFANNFNKTDLADNKVIKSTASLDPYHTPWIFVGGSYPGSRAAWLRLTHPEIIYASWASSAPVQAQYDGSLYFDPIARALPKNCTNDFAAAAKYIDETFKSGTNSELSAMKYAYSAIFDYYGYSDESDFSDDYSDEVTAYAIGEAFSDLIAGGGQYQDAGAATTTQLICDYMEGFDVKGFKNGVADASSSKDILSVLEDLDGSGSNFPTDGVAASIDSNGDYYAFWAAIWAAYNFYQDDSYDDSYYRTVKRSKTPRVHKLRIPDAEEDSMMTDNYAWTWQTLQEVGYYQASNDSNNGESYPLLSDAFNTSSFRIELMESFEYYSYSDLSYSDFPTYLNNSWLESLGGWNIKASNVMFTNGEFDPWRAFSVATQESHAGAPNRTITQDVPACNKVSNGSDAFGIVYEGAVHASDLVWWPGIDGGQANLTKPLDDGVQLFLNAWSVWSKCFNASRDDIRNGKGVDGSGHGANGSTPSSGSGSGSGSGSSDNSDDKKNAASRANEVLGFASLGALVAGFFLI</sequence>
<evidence type="ECO:0000256" key="7">
    <source>
        <dbReference type="SAM" id="SignalP"/>
    </source>
</evidence>
<evidence type="ECO:0000313" key="9">
    <source>
        <dbReference type="Proteomes" id="UP001149165"/>
    </source>
</evidence>
<comment type="similarity">
    <text evidence="1">Belongs to the peptidase S28 family.</text>
</comment>
<evidence type="ECO:0000256" key="3">
    <source>
        <dbReference type="ARBA" id="ARBA00022729"/>
    </source>
</evidence>
<gene>
    <name evidence="8" type="ORF">N7456_008290</name>
</gene>
<keyword evidence="4" id="KW-0378">Hydrolase</keyword>
<proteinExistence type="inferred from homology"/>
<dbReference type="PANTHER" id="PTHR11010">
    <property type="entry name" value="PROTEASE S28 PRO-X CARBOXYPEPTIDASE-RELATED"/>
    <property type="match status" value="1"/>
</dbReference>
<dbReference type="GO" id="GO:0008239">
    <property type="term" value="F:dipeptidyl-peptidase activity"/>
    <property type="evidence" value="ECO:0007669"/>
    <property type="project" value="TreeGrafter"/>
</dbReference>
<dbReference type="InterPro" id="IPR029058">
    <property type="entry name" value="AB_hydrolase_fold"/>
</dbReference>
<dbReference type="OrthoDB" id="1735038at2759"/>
<dbReference type="PANTHER" id="PTHR11010:SF117">
    <property type="entry name" value="SERINE PROTEASE 16"/>
    <property type="match status" value="1"/>
</dbReference>
<keyword evidence="8" id="KW-0121">Carboxypeptidase</keyword>
<dbReference type="Pfam" id="PF05577">
    <property type="entry name" value="Peptidase_S28"/>
    <property type="match status" value="2"/>
</dbReference>
<reference evidence="8" key="2">
    <citation type="journal article" date="2023" name="IMA Fungus">
        <title>Comparative genomic study of the Penicillium genus elucidates a diverse pangenome and 15 lateral gene transfer events.</title>
        <authorList>
            <person name="Petersen C."/>
            <person name="Sorensen T."/>
            <person name="Nielsen M.R."/>
            <person name="Sondergaard T.E."/>
            <person name="Sorensen J.L."/>
            <person name="Fitzpatrick D.A."/>
            <person name="Frisvad J.C."/>
            <person name="Nielsen K.L."/>
        </authorList>
    </citation>
    <scope>NUCLEOTIDE SEQUENCE</scope>
    <source>
        <strain evidence="8">IBT 30069</strain>
    </source>
</reference>
<keyword evidence="9" id="KW-1185">Reference proteome</keyword>
<accession>A0A9W9FCD2</accession>
<dbReference type="EMBL" id="JAPQKH010000005">
    <property type="protein sequence ID" value="KAJ5097569.1"/>
    <property type="molecule type" value="Genomic_DNA"/>
</dbReference>
<dbReference type="InterPro" id="IPR008758">
    <property type="entry name" value="Peptidase_S28"/>
</dbReference>
<organism evidence="8 9">
    <name type="scientific">Penicillium angulare</name>
    <dbReference type="NCBI Taxonomy" id="116970"/>
    <lineage>
        <taxon>Eukaryota</taxon>
        <taxon>Fungi</taxon>
        <taxon>Dikarya</taxon>
        <taxon>Ascomycota</taxon>
        <taxon>Pezizomycotina</taxon>
        <taxon>Eurotiomycetes</taxon>
        <taxon>Eurotiomycetidae</taxon>
        <taxon>Eurotiales</taxon>
        <taxon>Aspergillaceae</taxon>
        <taxon>Penicillium</taxon>
    </lineage>
</organism>
<keyword evidence="5" id="KW-0325">Glycoprotein</keyword>
<evidence type="ECO:0000256" key="6">
    <source>
        <dbReference type="SAM" id="MobiDB-lite"/>
    </source>
</evidence>
<dbReference type="GO" id="GO:0072330">
    <property type="term" value="P:monocarboxylic acid biosynthetic process"/>
    <property type="evidence" value="ECO:0007669"/>
    <property type="project" value="UniProtKB-ARBA"/>
</dbReference>
<dbReference type="GO" id="GO:0006508">
    <property type="term" value="P:proteolysis"/>
    <property type="evidence" value="ECO:0007669"/>
    <property type="project" value="UniProtKB-KW"/>
</dbReference>
<dbReference type="AlphaFoldDB" id="A0A9W9FCD2"/>